<evidence type="ECO:0000313" key="3">
    <source>
        <dbReference type="EMBL" id="MDM3925267.1"/>
    </source>
</evidence>
<sequence length="544" mass="58186">MALALSGCSPAINLIPETGQNARIGTSSDINPRDPATLRDGGDLRLALTAFPPNFNILHIDGNSAEVAAMMKATLPRAFVIGPDGSTTVDTNYFTSIELTGTAPQVVTYTINPKAVWSDGTPITWEDIASQVHALSGADKNFEIAGPSGAERVASVTRGVDDRQAVMTFAKPYAEWRGMFAGNGMLLPKSMTATPEAFNKGQLDGPGPSAGPFIATSLDRTTQRIVLSRNPKWWGPRPRLDNITYLVLDDAARLPALQNNTIDATGVGTIDQLTIAQRTKGITIRRAPAPAWSHITFNGAPGSILADKALRVAVSKGIDRQTIAKVVQYGLTSDPVALGNHIYVAGQKGYQDNSAVVPYDPAAAKRELDALGWKQVGQFREKDGRPLIIRDLFYDAQGSRQFAQIAQHSLAQIGVKLELVARAGSGFFTNYINVGAFDLAQFGWLGDAFPLSSLTQIYKSDGESNFGKIGSPQIDAAIERTLEELDPDRARALANDLDRLIWAEGFSLPLTQSPGDVAVRSTLANFGAAGLGDLDYTAIGFTRS</sequence>
<dbReference type="Gene3D" id="3.40.190.10">
    <property type="entry name" value="Periplasmic binding protein-like II"/>
    <property type="match status" value="1"/>
</dbReference>
<proteinExistence type="predicted"/>
<evidence type="ECO:0000313" key="4">
    <source>
        <dbReference type="Proteomes" id="UP000198286"/>
    </source>
</evidence>
<organism evidence="2 4">
    <name type="scientific">Mycobacterium intracellulare subsp. chimaera</name>
    <dbReference type="NCBI Taxonomy" id="222805"/>
    <lineage>
        <taxon>Bacteria</taxon>
        <taxon>Bacillati</taxon>
        <taxon>Actinomycetota</taxon>
        <taxon>Actinomycetes</taxon>
        <taxon>Mycobacteriales</taxon>
        <taxon>Mycobacteriaceae</taxon>
        <taxon>Mycobacterium</taxon>
        <taxon>Mycobacterium avium complex (MAC)</taxon>
    </lineage>
</organism>
<reference evidence="2 4" key="1">
    <citation type="journal article" date="2017" name="Lancet Infect. Dis.">
        <title>Global outbreak of severe Mycobacterium chimaera disease after cardiac surgery: a molecular epidemiological study.</title>
        <authorList>
            <person name="van Ingen J."/>
            <person name="Kohl T."/>
            <person name="Kranzer K."/>
            <person name="Hasse B."/>
            <person name="Keller P."/>
            <person name="Szafranska A."/>
            <person name="Hillemann D."/>
            <person name="Chand M."/>
            <person name="Schreiber P."/>
            <person name="Sommerstein R."/>
            <person name="Berger C."/>
            <person name="Genoni M."/>
            <person name="Ruegg C."/>
            <person name="Troillet N."/>
            <person name="Widmer A.F."/>
            <person name="Becker S.L."/>
            <person name="Herrmann M."/>
            <person name="Eckmanns T."/>
            <person name="Haller S."/>
            <person name="Hoeller C."/>
            <person name="Debast S.B."/>
            <person name="Wolfhagen M.J."/>
            <person name="Hopman J."/>
            <person name="Kluytmans J."/>
            <person name="Langelaar M."/>
            <person name="Notermans D.W."/>
            <person name="ten Oever J."/>
            <person name="van den Barselaar P."/>
            <person name="Vonk A.B.A."/>
            <person name="Vos M.C."/>
            <person name="Ahmed N."/>
            <person name="Brown T."/>
            <person name="Crook D."/>
            <person name="Lamagni T."/>
            <person name="Phin N."/>
            <person name="Smith E.G."/>
            <person name="Zambon M."/>
            <person name="Serr A."/>
            <person name="Goetting T."/>
            <person name="Ebner W."/>
            <person name="Thuermer A."/>
            <person name="Utpatel C."/>
            <person name="Sproer C."/>
            <person name="Bunk B."/>
            <person name="Nubel U."/>
            <person name="Bloemberg G."/>
            <person name="Bottger E."/>
            <person name="Niemann S."/>
            <person name="Wagner D."/>
            <person name="Sax H."/>
        </authorList>
    </citation>
    <scope>NUCLEOTIDE SEQUENCE [LARGE SCALE GENOMIC DNA]</scope>
    <source>
        <strain evidence="2 4">ZUERICH-2</strain>
    </source>
</reference>
<dbReference type="Proteomes" id="UP001529272">
    <property type="component" value="Unassembled WGS sequence"/>
</dbReference>
<dbReference type="SUPFAM" id="SSF53850">
    <property type="entry name" value="Periplasmic binding protein-like II"/>
    <property type="match status" value="1"/>
</dbReference>
<dbReference type="Gene3D" id="3.90.76.10">
    <property type="entry name" value="Dipeptide-binding Protein, Domain 1"/>
    <property type="match status" value="1"/>
</dbReference>
<dbReference type="EMBL" id="CP015267">
    <property type="protein sequence ID" value="ASL14085.1"/>
    <property type="molecule type" value="Genomic_DNA"/>
</dbReference>
<reference evidence="3 5" key="3">
    <citation type="submission" date="2023-06" db="EMBL/GenBank/DDBJ databases">
        <title>Itaconate inhibition of nontuberculous mycobacteria.</title>
        <authorList>
            <person name="Breen P."/>
            <person name="Zimbric M."/>
            <person name="Caverly L."/>
        </authorList>
    </citation>
    <scope>NUCLEOTIDE SEQUENCE [LARGE SCALE GENOMIC DNA]</scope>
    <source>
        <strain evidence="3 5">FLAC1071</strain>
    </source>
</reference>
<dbReference type="RefSeq" id="WP_051197713.1">
    <property type="nucleotide sequence ID" value="NZ_CP015267.1"/>
</dbReference>
<dbReference type="Pfam" id="PF00496">
    <property type="entry name" value="SBP_bac_5"/>
    <property type="match status" value="1"/>
</dbReference>
<name>A0A7U5MIB1_MYCIT</name>
<dbReference type="GO" id="GO:0043190">
    <property type="term" value="C:ATP-binding cassette (ABC) transporter complex"/>
    <property type="evidence" value="ECO:0007669"/>
    <property type="project" value="InterPro"/>
</dbReference>
<accession>A0A7U5MIB1</accession>
<dbReference type="EMBL" id="JASZZX010000002">
    <property type="protein sequence ID" value="MDM3925267.1"/>
    <property type="molecule type" value="Genomic_DNA"/>
</dbReference>
<dbReference type="PANTHER" id="PTHR30290:SF65">
    <property type="entry name" value="MONOACYL PHOSPHATIDYLINOSITOL TETRAMANNOSIDE-BINDING PROTEIN LPQW-RELATED"/>
    <property type="match status" value="1"/>
</dbReference>
<evidence type="ECO:0000313" key="5">
    <source>
        <dbReference type="Proteomes" id="UP001529272"/>
    </source>
</evidence>
<evidence type="ECO:0000313" key="2">
    <source>
        <dbReference type="EMBL" id="ASL14085.1"/>
    </source>
</evidence>
<reference evidence="5" key="2">
    <citation type="submission" date="2023-06" db="EMBL/GenBank/DDBJ databases">
        <title>Itaconate inhibition of nontuberculous mycobacteria.</title>
        <authorList>
            <person name="Spilker T."/>
        </authorList>
    </citation>
    <scope>NUCLEOTIDE SEQUENCE [LARGE SCALE GENOMIC DNA]</scope>
    <source>
        <strain evidence="5">FLAC1071</strain>
    </source>
</reference>
<dbReference type="GO" id="GO:0042597">
    <property type="term" value="C:periplasmic space"/>
    <property type="evidence" value="ECO:0007669"/>
    <property type="project" value="UniProtKB-ARBA"/>
</dbReference>
<dbReference type="Proteomes" id="UP000198286">
    <property type="component" value="Chromosome"/>
</dbReference>
<gene>
    <name evidence="2" type="ORF">MYCOZU2_01654</name>
    <name evidence="3" type="ORF">QRB35_04415</name>
</gene>
<dbReference type="PANTHER" id="PTHR30290">
    <property type="entry name" value="PERIPLASMIC BINDING COMPONENT OF ABC TRANSPORTER"/>
    <property type="match status" value="1"/>
</dbReference>
<dbReference type="Gene3D" id="3.10.105.10">
    <property type="entry name" value="Dipeptide-binding Protein, Domain 3"/>
    <property type="match status" value="1"/>
</dbReference>
<dbReference type="InterPro" id="IPR000914">
    <property type="entry name" value="SBP_5_dom"/>
</dbReference>
<dbReference type="AlphaFoldDB" id="A0A7U5MIB1"/>
<dbReference type="InterPro" id="IPR039424">
    <property type="entry name" value="SBP_5"/>
</dbReference>
<reference evidence="3" key="4">
    <citation type="submission" date="2023-06" db="EMBL/GenBank/DDBJ databases">
        <authorList>
            <person name="Spilker T."/>
        </authorList>
    </citation>
    <scope>NUCLEOTIDE SEQUENCE</scope>
    <source>
        <strain evidence="3">FLAC1071</strain>
    </source>
</reference>
<evidence type="ECO:0000259" key="1">
    <source>
        <dbReference type="Pfam" id="PF00496"/>
    </source>
</evidence>
<dbReference type="PIRSF" id="PIRSF002741">
    <property type="entry name" value="MppA"/>
    <property type="match status" value="1"/>
</dbReference>
<keyword evidence="5" id="KW-1185">Reference proteome</keyword>
<feature type="domain" description="Solute-binding protein family 5" evidence="1">
    <location>
        <begin position="105"/>
        <end position="464"/>
    </location>
</feature>
<dbReference type="CDD" id="cd08501">
    <property type="entry name" value="PBP2_Lpqw"/>
    <property type="match status" value="1"/>
</dbReference>
<dbReference type="InterPro" id="IPR030678">
    <property type="entry name" value="Peptide/Ni-bd"/>
</dbReference>
<dbReference type="GO" id="GO:0015833">
    <property type="term" value="P:peptide transport"/>
    <property type="evidence" value="ECO:0007669"/>
    <property type="project" value="TreeGrafter"/>
</dbReference>
<protein>
    <submittedName>
        <fullName evidence="3">ABC transporter family substrate-binding protein</fullName>
    </submittedName>
    <submittedName>
        <fullName evidence="2">Extracellular solute-binding protein</fullName>
    </submittedName>
</protein>
<dbReference type="GO" id="GO:1904680">
    <property type="term" value="F:peptide transmembrane transporter activity"/>
    <property type="evidence" value="ECO:0007669"/>
    <property type="project" value="TreeGrafter"/>
</dbReference>